<feature type="domain" description="DUF58" evidence="2">
    <location>
        <begin position="226"/>
        <end position="403"/>
    </location>
</feature>
<organism evidence="3 4">
    <name type="scientific">Marilutibacter maris</name>
    <dbReference type="NCBI Taxonomy" id="1605891"/>
    <lineage>
        <taxon>Bacteria</taxon>
        <taxon>Pseudomonadati</taxon>
        <taxon>Pseudomonadota</taxon>
        <taxon>Gammaproteobacteria</taxon>
        <taxon>Lysobacterales</taxon>
        <taxon>Lysobacteraceae</taxon>
        <taxon>Marilutibacter</taxon>
    </lineage>
</organism>
<reference evidence="3 4" key="1">
    <citation type="submission" date="2018-05" db="EMBL/GenBank/DDBJ databases">
        <title>The complete genome of Lysobacter maris HZ9B, a marine bacterium antagonistic against terrestrial plant pathogens.</title>
        <authorList>
            <person name="Zhang X.-Q."/>
        </authorList>
    </citation>
    <scope>NUCLEOTIDE SEQUENCE [LARGE SCALE GENOMIC DNA]</scope>
    <source>
        <strain evidence="3 4">HZ9B</strain>
    </source>
</reference>
<evidence type="ECO:0000313" key="4">
    <source>
        <dbReference type="Proteomes" id="UP000249447"/>
    </source>
</evidence>
<sequence length="469" mass="52265">MTQRAPAGNGDGGPAATGNRAIRAAVQVARALPRPAPMLLVLLVAWAALGLAASIGWLAPVGWRYAGAALAVMALIDLLRLRRQSLPQIERSVPDTWPIGIERPVTLAFEARQRQRLDVYDLHPTGWRVHGLPRRLDLREGESTRFDYHLRAHERGDFVFDGTHLRLHSPWRLWRELRTAGEPQPVRVFPNFAPLAKFAMFSAEQASRLVGAHLKRRRGEGTDFHQMREYRVGDSLRQIDWKATARSHKLISREYQDERNQQLVLLLDTGRRLLARDDLDDADGMAHFDHVLDAALVVAYLALRQGDAVGLLAAGGDSTWVPPRRGAGAIEGLLRGSYALQPSAVATDFLAAATELSLRQRRRSLVMLVTNLRDEDMDDLLAAVQLLRKRHLVCVASLREVALDRTLAREVHDLPDAIRAGATAQYLQQRSAAHETLRNHGVMVLDVTCDQLAASLVERYLAVKRDGLL</sequence>
<feature type="transmembrane region" description="Helical" evidence="1">
    <location>
        <begin position="39"/>
        <end position="59"/>
    </location>
</feature>
<keyword evidence="1" id="KW-1133">Transmembrane helix</keyword>
<dbReference type="Pfam" id="PF01882">
    <property type="entry name" value="DUF58"/>
    <property type="match status" value="1"/>
</dbReference>
<protein>
    <recommendedName>
        <fullName evidence="2">DUF58 domain-containing protein</fullName>
    </recommendedName>
</protein>
<dbReference type="PANTHER" id="PTHR33608:SF3">
    <property type="entry name" value="SLR2013 PROTEIN"/>
    <property type="match status" value="1"/>
</dbReference>
<name>A0A2U9T8M8_9GAMM</name>
<evidence type="ECO:0000313" key="3">
    <source>
        <dbReference type="EMBL" id="AWV05849.1"/>
    </source>
</evidence>
<dbReference type="AlphaFoldDB" id="A0A2U9T8M8"/>
<evidence type="ECO:0000259" key="2">
    <source>
        <dbReference type="Pfam" id="PF01882"/>
    </source>
</evidence>
<dbReference type="EMBL" id="CP029843">
    <property type="protein sequence ID" value="AWV05849.1"/>
    <property type="molecule type" value="Genomic_DNA"/>
</dbReference>
<keyword evidence="1" id="KW-0472">Membrane</keyword>
<keyword evidence="1" id="KW-0812">Transmembrane</keyword>
<dbReference type="KEGG" id="lmb:C9I47_0123"/>
<keyword evidence="4" id="KW-1185">Reference proteome</keyword>
<gene>
    <name evidence="3" type="ORF">C9I47_0123</name>
</gene>
<accession>A0A2U9T8M8</accession>
<evidence type="ECO:0000256" key="1">
    <source>
        <dbReference type="SAM" id="Phobius"/>
    </source>
</evidence>
<dbReference type="Proteomes" id="UP000249447">
    <property type="component" value="Chromosome"/>
</dbReference>
<dbReference type="PANTHER" id="PTHR33608">
    <property type="entry name" value="BLL2464 PROTEIN"/>
    <property type="match status" value="1"/>
</dbReference>
<proteinExistence type="predicted"/>
<dbReference type="InterPro" id="IPR002881">
    <property type="entry name" value="DUF58"/>
</dbReference>